<dbReference type="AlphaFoldDB" id="A0A8B6FPW4"/>
<dbReference type="Gene3D" id="2.60.120.260">
    <property type="entry name" value="Galactose-binding domain-like"/>
    <property type="match status" value="1"/>
</dbReference>
<dbReference type="InterPro" id="IPR001846">
    <property type="entry name" value="VWF_type-D"/>
</dbReference>
<feature type="domain" description="VWFD" evidence="3">
    <location>
        <begin position="1"/>
        <end position="173"/>
    </location>
</feature>
<dbReference type="InterPro" id="IPR013111">
    <property type="entry name" value="EGF_extracell"/>
</dbReference>
<keyword evidence="1" id="KW-1015">Disulfide bond</keyword>
<proteinExistence type="predicted"/>
<evidence type="ECO:0000313" key="4">
    <source>
        <dbReference type="EMBL" id="VDI52510.1"/>
    </source>
</evidence>
<evidence type="ECO:0000259" key="3">
    <source>
        <dbReference type="PROSITE" id="PS51233"/>
    </source>
</evidence>
<sequence>RYDFHKTEGEYVMYKHLELPVEIHSYYQKCDYYLSYNGGALCNCGAAVRSGDSVFIANFCKIDNRQNQYAIQKICDDQDMFVEGGGNSYTIHTISGTKVFLVFGEVTQPGQDFYGIQTFQITASTLDAKLTTGLCGKYNNNSGDDMIPQGESLNSGDAEYFAESWRIKKQTDTLMNITKIKPLPSYAKSFCTCIKEVNSFPKGRPEYLCNFTAAMDKCSKLNVTNKVYKAPCEIGHVGTERDTSHLRRIRRDVIDLGDDDAPVMFPMDVTAGRSFPVDLSWKNGWTEQKAREKCIEAFRSSSSYSVCDTHVPSVPSGDYIEKCIADIRLTGDTSWTDISISNFGSACLQEASRLENLTETNETDSSGAEMSIFDAIQASTCPKNCTGRGICIEGECQCQDPYFGATCEAEKSQAPKLSLRAFDGLCDIRVRLCHKYIITGHNFMNGNLKCKYRHFTIQYNETTDTGISETEAGIYNSPFSMQCPAPISRHKRSLTVDSSAFGYFISVSNDGKNFTQELAVIIYDSVCFECSTTNLTCLELETCPQLAEVVKEKSKSNTGAYIGAGIGGGSVVVILLVILTIIKKTILKTRSSVKDSTVSLAEKCQSSGNTFFDKSHKS</sequence>
<name>A0A8B6FPW4_MYTGA</name>
<keyword evidence="2" id="KW-0812">Transmembrane</keyword>
<evidence type="ECO:0000256" key="1">
    <source>
        <dbReference type="ARBA" id="ARBA00023157"/>
    </source>
</evidence>
<keyword evidence="2" id="KW-1133">Transmembrane helix</keyword>
<feature type="non-terminal residue" evidence="4">
    <location>
        <position position="1"/>
    </location>
</feature>
<reference evidence="4" key="1">
    <citation type="submission" date="2018-11" db="EMBL/GenBank/DDBJ databases">
        <authorList>
            <person name="Alioto T."/>
            <person name="Alioto T."/>
        </authorList>
    </citation>
    <scope>NUCLEOTIDE SEQUENCE</scope>
</reference>
<evidence type="ECO:0000256" key="2">
    <source>
        <dbReference type="SAM" id="Phobius"/>
    </source>
</evidence>
<dbReference type="Pfam" id="PF07974">
    <property type="entry name" value="EGF_2"/>
    <property type="match status" value="1"/>
</dbReference>
<dbReference type="InterPro" id="IPR058727">
    <property type="entry name" value="Helical_Vwde"/>
</dbReference>
<organism evidence="4 5">
    <name type="scientific">Mytilus galloprovincialis</name>
    <name type="common">Mediterranean mussel</name>
    <dbReference type="NCBI Taxonomy" id="29158"/>
    <lineage>
        <taxon>Eukaryota</taxon>
        <taxon>Metazoa</taxon>
        <taxon>Spiralia</taxon>
        <taxon>Lophotrochozoa</taxon>
        <taxon>Mollusca</taxon>
        <taxon>Bivalvia</taxon>
        <taxon>Autobranchia</taxon>
        <taxon>Pteriomorphia</taxon>
        <taxon>Mytilida</taxon>
        <taxon>Mytiloidea</taxon>
        <taxon>Mytilidae</taxon>
        <taxon>Mytilinae</taxon>
        <taxon>Mytilus</taxon>
    </lineage>
</organism>
<comment type="caution">
    <text evidence="4">The sequence shown here is derived from an EMBL/GenBank/DDBJ whole genome shotgun (WGS) entry which is preliminary data.</text>
</comment>
<keyword evidence="5" id="KW-1185">Reference proteome</keyword>
<dbReference type="Proteomes" id="UP000596742">
    <property type="component" value="Unassembled WGS sequence"/>
</dbReference>
<dbReference type="OrthoDB" id="6065705at2759"/>
<dbReference type="EMBL" id="UYJE01007181">
    <property type="protein sequence ID" value="VDI52510.1"/>
    <property type="molecule type" value="Genomic_DNA"/>
</dbReference>
<gene>
    <name evidence="4" type="ORF">MGAL_10B042369</name>
</gene>
<evidence type="ECO:0000313" key="5">
    <source>
        <dbReference type="Proteomes" id="UP000596742"/>
    </source>
</evidence>
<dbReference type="Pfam" id="PF26129">
    <property type="entry name" value="Vwde"/>
    <property type="match status" value="1"/>
</dbReference>
<dbReference type="PROSITE" id="PS51233">
    <property type="entry name" value="VWFD"/>
    <property type="match status" value="1"/>
</dbReference>
<accession>A0A8B6FPW4</accession>
<keyword evidence="2" id="KW-0472">Membrane</keyword>
<feature type="transmembrane region" description="Helical" evidence="2">
    <location>
        <begin position="560"/>
        <end position="582"/>
    </location>
</feature>
<protein>
    <recommendedName>
        <fullName evidence="3">VWFD domain-containing protein</fullName>
    </recommendedName>
</protein>